<feature type="compositionally biased region" description="Polar residues" evidence="1">
    <location>
        <begin position="159"/>
        <end position="175"/>
    </location>
</feature>
<gene>
    <name evidence="2" type="ORF">PM001_LOCUS5393</name>
</gene>
<feature type="region of interest" description="Disordered" evidence="1">
    <location>
        <begin position="154"/>
        <end position="175"/>
    </location>
</feature>
<name>A0AAV1TEA6_9STRA</name>
<sequence>MIAFLHMIKFAMNNAVHESTGLTPLFFNNARHTRPHVLLGKPDLSTLGGGGIPDDLATSYSAPATTSPHFDRGDYAEGLASTEDTTANASPCDHNDPRTVSVTSGLTSAVFETAVITAHARSSTRGNYRPLNVDDTTWWVTESSINLTRRSDHFRHSQRASPTLDSCSEASPTSDRLNESADIKAFVQQRQFVTRFVCDAIANAVDKQKAAAEKRGRTNHEKLTIGDKVLLSKTGISDTANTNVG</sequence>
<accession>A0AAV1TEA6</accession>
<dbReference type="EMBL" id="CAKLBY020000044">
    <property type="protein sequence ID" value="CAK7916409.1"/>
    <property type="molecule type" value="Genomic_DNA"/>
</dbReference>
<dbReference type="Proteomes" id="UP001162060">
    <property type="component" value="Unassembled WGS sequence"/>
</dbReference>
<protein>
    <submittedName>
        <fullName evidence="2">Uncharacterized protein</fullName>
    </submittedName>
</protein>
<proteinExistence type="predicted"/>
<evidence type="ECO:0000313" key="2">
    <source>
        <dbReference type="EMBL" id="CAK7916409.1"/>
    </source>
</evidence>
<evidence type="ECO:0000313" key="3">
    <source>
        <dbReference type="Proteomes" id="UP001162060"/>
    </source>
</evidence>
<dbReference type="AlphaFoldDB" id="A0AAV1TEA6"/>
<organism evidence="2 3">
    <name type="scientific">Peronospora matthiolae</name>
    <dbReference type="NCBI Taxonomy" id="2874970"/>
    <lineage>
        <taxon>Eukaryota</taxon>
        <taxon>Sar</taxon>
        <taxon>Stramenopiles</taxon>
        <taxon>Oomycota</taxon>
        <taxon>Peronosporomycetes</taxon>
        <taxon>Peronosporales</taxon>
        <taxon>Peronosporaceae</taxon>
        <taxon>Peronospora</taxon>
    </lineage>
</organism>
<reference evidence="2" key="1">
    <citation type="submission" date="2024-01" db="EMBL/GenBank/DDBJ databases">
        <authorList>
            <person name="Webb A."/>
        </authorList>
    </citation>
    <scope>NUCLEOTIDE SEQUENCE</scope>
    <source>
        <strain evidence="2">Pm1</strain>
    </source>
</reference>
<evidence type="ECO:0000256" key="1">
    <source>
        <dbReference type="SAM" id="MobiDB-lite"/>
    </source>
</evidence>
<comment type="caution">
    <text evidence="2">The sequence shown here is derived from an EMBL/GenBank/DDBJ whole genome shotgun (WGS) entry which is preliminary data.</text>
</comment>